<dbReference type="InterPro" id="IPR037094">
    <property type="entry name" value="Glyco_hydro_38_cen_sf"/>
</dbReference>
<dbReference type="SMART" id="SM00872">
    <property type="entry name" value="Alpha-mann_mid"/>
    <property type="match status" value="1"/>
</dbReference>
<dbReference type="KEGG" id="cyj:Cyan7822_3561"/>
<dbReference type="Gene3D" id="2.70.98.30">
    <property type="entry name" value="Golgi alpha-mannosidase II, domain 4"/>
    <property type="match status" value="1"/>
</dbReference>
<dbReference type="SUPFAM" id="SSF74650">
    <property type="entry name" value="Galactose mutarotase-like"/>
    <property type="match status" value="1"/>
</dbReference>
<dbReference type="Gene3D" id="3.20.110.10">
    <property type="entry name" value="Glycoside hydrolase 38, N terminal domain"/>
    <property type="match status" value="1"/>
</dbReference>
<dbReference type="InterPro" id="IPR028995">
    <property type="entry name" value="Glyco_hydro_57/38_cen_sf"/>
</dbReference>
<evidence type="ECO:0000256" key="4">
    <source>
        <dbReference type="ARBA" id="ARBA00023295"/>
    </source>
</evidence>
<reference evidence="7" key="1">
    <citation type="journal article" date="2011" name="MBio">
        <title>Novel metabolic attributes of the genus Cyanothece, comprising a group of unicellular nitrogen-fixing Cyanobacteria.</title>
        <authorList>
            <person name="Bandyopadhyay A."/>
            <person name="Elvitigala T."/>
            <person name="Welsh E."/>
            <person name="Stockel J."/>
            <person name="Liberton M."/>
            <person name="Min H."/>
            <person name="Sherman L.A."/>
            <person name="Pakrasi H.B."/>
        </authorList>
    </citation>
    <scope>NUCLEOTIDE SEQUENCE [LARGE SCALE GENOMIC DNA]</scope>
    <source>
        <strain evidence="7">PCC 7822</strain>
    </source>
</reference>
<evidence type="ECO:0000313" key="6">
    <source>
        <dbReference type="EMBL" id="ADN15502.1"/>
    </source>
</evidence>
<sequence length="1032" mass="118121">MILQTLEKLRQLIEIDVQSQWHYLLQDVPPDTLNPDLFELAQLNDKGYITWPKGRLVCTLTQKFIIPDTLQGYPLKGLALRLLLTWWAEDAQLFINGQLVQQGDLFDSSTRLLLAPSVTPKEEITVTLRLISPGHDVGGLMRSKLLYESPHFNGIDPGFVADELTVLHNYLQAFYPEKLDSFQAALNHINWDVVNDAAQFNQSLLSLRQTLQPLAAPLKERSLNLLGHAHLDMAWLWPVNETWHVAQRTFESVLNLQKDYPHLTFCHTSPALYEWIEKNRPDLFKAIREAHKAQSWEVLGGMWVEPEVNLVSGESLVRQLLYGQRYIKEKFGAITKIAWLPDSFGFSGQLPQIFKQAGIDYFVTGKLHWNDTTKFPYSWFWWESPDGTKLLTLMSPPNVAGVMDTNPITMSNYAIDWERQTGLKTAFWLPGVGDHGGGPTRDMLEVAYRWQQSPFFPEIKFTQASEYLSAISHQSSKNNKDLERLPVWKDELYLEFHRGCYTTHADQKNSNRQSEKLLYEAELWATLASVIIPNYSYPKTELEAAWKKGLFNQFHDILPGTSIPEVFEDANQTWQEVQQTGKQILDHSLRTIASQIIFPRPPHPNAKPILIFNSLNWERSELVAVDVVSDAWGIYDLAGNPLPCQYSVDNKLLFLAAIPSIGYRLYWLCPAEPLNLKAQNLELAEEFILENEKLRVIINDHTGDINSIFDKIQQREILKEPGNQLQAYQDQGQYWDAWNIDPNYKQYPLPPSQLKSIQYLEKGPLQWRVRVIRVIGNSQFSQDYILQTDSPILKIETSVVWQETHVLVKANFRLNLDNDYSTYEIPCGTIKRPTRPQTPSEQAKWEVPALHWADITDQSLQYGVSLLNNCKYGYDASPDGLSLSLLRSPNWPDPQADRETHHFSYALYPHAGTWEAAKTVHRGYEFNLPLQVVCDERLGVTNCNASSYLLAASGSLLKLGADNLVLMAFKRAEEETNSLVLRFFESYGQMSELSFTSDLGLSLVGAVDLLEQPLKTDTPINPWKIVTYKVRK</sequence>
<dbReference type="InterPro" id="IPR000602">
    <property type="entry name" value="Glyco_hydro_38_N"/>
</dbReference>
<dbReference type="PANTHER" id="PTHR46017:SF1">
    <property type="entry name" value="ALPHA-MANNOSIDASE 2C1"/>
    <property type="match status" value="1"/>
</dbReference>
<dbReference type="GO" id="GO:0046872">
    <property type="term" value="F:metal ion binding"/>
    <property type="evidence" value="ECO:0007669"/>
    <property type="project" value="UniProtKB-KW"/>
</dbReference>
<dbReference type="CAZy" id="GH38">
    <property type="family name" value="Glycoside Hydrolase Family 38"/>
</dbReference>
<dbReference type="Pfam" id="PF17677">
    <property type="entry name" value="Glyco_hydro38C2"/>
    <property type="match status" value="1"/>
</dbReference>
<dbReference type="EMBL" id="CP002198">
    <property type="protein sequence ID" value="ADN15502.1"/>
    <property type="molecule type" value="Genomic_DNA"/>
</dbReference>
<dbReference type="Gene3D" id="2.60.40.2220">
    <property type="match status" value="1"/>
</dbReference>
<accession>E0UFD1</accession>
<dbReference type="InterPro" id="IPR027291">
    <property type="entry name" value="Glyco_hydro_38_N_sf"/>
</dbReference>
<dbReference type="Pfam" id="PF01074">
    <property type="entry name" value="Glyco_hydro_38N"/>
    <property type="match status" value="1"/>
</dbReference>
<dbReference type="HOGENOM" id="CLU_003442_1_2_3"/>
<evidence type="ECO:0000256" key="1">
    <source>
        <dbReference type="ARBA" id="ARBA00009792"/>
    </source>
</evidence>
<proteinExistence type="inferred from homology"/>
<evidence type="ECO:0000313" key="7">
    <source>
        <dbReference type="Proteomes" id="UP000008206"/>
    </source>
</evidence>
<dbReference type="Pfam" id="PF09261">
    <property type="entry name" value="Alpha-mann_mid"/>
    <property type="match status" value="1"/>
</dbReference>
<dbReference type="InterPro" id="IPR011330">
    <property type="entry name" value="Glyco_hydro/deAcase_b/a-brl"/>
</dbReference>
<dbReference type="eggNOG" id="COG0383">
    <property type="taxonomic scope" value="Bacteria"/>
</dbReference>
<keyword evidence="3 6" id="KW-0378">Hydrolase</keyword>
<dbReference type="InterPro" id="IPR011013">
    <property type="entry name" value="Gal_mutarotase_sf_dom"/>
</dbReference>
<dbReference type="FunFam" id="1.20.1270.50:FF:000004">
    <property type="entry name" value="alpha-mannosidase 2C1 isoform X1"/>
    <property type="match status" value="1"/>
</dbReference>
<keyword evidence="7" id="KW-1185">Reference proteome</keyword>
<dbReference type="InterPro" id="IPR041147">
    <property type="entry name" value="GH38_C"/>
</dbReference>
<evidence type="ECO:0000259" key="5">
    <source>
        <dbReference type="SMART" id="SM00872"/>
    </source>
</evidence>
<dbReference type="SUPFAM" id="SSF88713">
    <property type="entry name" value="Glycoside hydrolase/deacetylase"/>
    <property type="match status" value="1"/>
</dbReference>
<evidence type="ECO:0000256" key="2">
    <source>
        <dbReference type="ARBA" id="ARBA00022723"/>
    </source>
</evidence>
<dbReference type="STRING" id="497965.Cyan7822_3561"/>
<dbReference type="GO" id="GO:0030246">
    <property type="term" value="F:carbohydrate binding"/>
    <property type="evidence" value="ECO:0007669"/>
    <property type="project" value="InterPro"/>
</dbReference>
<dbReference type="GO" id="GO:0009313">
    <property type="term" value="P:oligosaccharide catabolic process"/>
    <property type="evidence" value="ECO:0007669"/>
    <property type="project" value="TreeGrafter"/>
</dbReference>
<dbReference type="Proteomes" id="UP000008206">
    <property type="component" value="Chromosome"/>
</dbReference>
<dbReference type="AlphaFoldDB" id="E0UFD1"/>
<dbReference type="GO" id="GO:0004559">
    <property type="term" value="F:alpha-mannosidase activity"/>
    <property type="evidence" value="ECO:0007669"/>
    <property type="project" value="InterPro"/>
</dbReference>
<keyword evidence="4" id="KW-0326">Glycosidase</keyword>
<dbReference type="SUPFAM" id="SSF88688">
    <property type="entry name" value="Families 57/38 glycoside transferase middle domain"/>
    <property type="match status" value="1"/>
</dbReference>
<protein>
    <submittedName>
        <fullName evidence="6">Glycosyl hydrolase 38 domain protein</fullName>
    </submittedName>
</protein>
<dbReference type="OrthoDB" id="9772207at2"/>
<dbReference type="InterPro" id="IPR015341">
    <property type="entry name" value="Glyco_hydro_38_cen"/>
</dbReference>
<feature type="domain" description="Glycoside hydrolase family 38 central" evidence="5">
    <location>
        <begin position="495"/>
        <end position="574"/>
    </location>
</feature>
<dbReference type="Gene3D" id="1.20.1270.50">
    <property type="entry name" value="Glycoside hydrolase family 38, central domain"/>
    <property type="match status" value="1"/>
</dbReference>
<evidence type="ECO:0000256" key="3">
    <source>
        <dbReference type="ARBA" id="ARBA00022801"/>
    </source>
</evidence>
<comment type="similarity">
    <text evidence="1">Belongs to the glycosyl hydrolase 38 family.</text>
</comment>
<dbReference type="InterPro" id="IPR011682">
    <property type="entry name" value="Glyco_hydro_38_C"/>
</dbReference>
<dbReference type="GO" id="GO:0006013">
    <property type="term" value="P:mannose metabolic process"/>
    <property type="evidence" value="ECO:0007669"/>
    <property type="project" value="InterPro"/>
</dbReference>
<name>E0UFD1_GLOV7</name>
<dbReference type="CDD" id="cd10789">
    <property type="entry name" value="GH38N_AMII_ER_cytosolic"/>
    <property type="match status" value="1"/>
</dbReference>
<dbReference type="RefSeq" id="WP_013323571.1">
    <property type="nucleotide sequence ID" value="NC_014501.1"/>
</dbReference>
<organism evidence="6 7">
    <name type="scientific">Gloeothece verrucosa (strain PCC 7822)</name>
    <name type="common">Cyanothece sp. (strain PCC 7822)</name>
    <dbReference type="NCBI Taxonomy" id="497965"/>
    <lineage>
        <taxon>Bacteria</taxon>
        <taxon>Bacillati</taxon>
        <taxon>Cyanobacteriota</taxon>
        <taxon>Cyanophyceae</taxon>
        <taxon>Oscillatoriophycideae</taxon>
        <taxon>Chroococcales</taxon>
        <taxon>Aphanothecaceae</taxon>
        <taxon>Gloeothece</taxon>
        <taxon>Gloeothece verrucosa</taxon>
    </lineage>
</organism>
<dbReference type="Pfam" id="PF07748">
    <property type="entry name" value="Glyco_hydro_38C"/>
    <property type="match status" value="1"/>
</dbReference>
<keyword evidence="2" id="KW-0479">Metal-binding</keyword>
<gene>
    <name evidence="6" type="ordered locus">Cyan7822_3561</name>
</gene>
<dbReference type="PANTHER" id="PTHR46017">
    <property type="entry name" value="ALPHA-MANNOSIDASE 2C1"/>
    <property type="match status" value="1"/>
</dbReference>